<protein>
    <submittedName>
        <fullName evidence="1">Uncharacterized protein</fullName>
    </submittedName>
</protein>
<accession>A0ACB0FGK5</accession>
<organism evidence="1 2">
    <name type="scientific">Rangifer tarandus platyrhynchus</name>
    <name type="common">Svalbard reindeer</name>
    <dbReference type="NCBI Taxonomy" id="3082113"/>
    <lineage>
        <taxon>Eukaryota</taxon>
        <taxon>Metazoa</taxon>
        <taxon>Chordata</taxon>
        <taxon>Craniata</taxon>
        <taxon>Vertebrata</taxon>
        <taxon>Euteleostomi</taxon>
        <taxon>Mammalia</taxon>
        <taxon>Eutheria</taxon>
        <taxon>Laurasiatheria</taxon>
        <taxon>Artiodactyla</taxon>
        <taxon>Ruminantia</taxon>
        <taxon>Pecora</taxon>
        <taxon>Cervidae</taxon>
        <taxon>Odocoileinae</taxon>
        <taxon>Rangifer</taxon>
    </lineage>
</organism>
<proteinExistence type="predicted"/>
<sequence length="228" mass="24702">MAESGPKGSSQKPFPQRKPSLTGSPEFVSGWREVPESGNTWVPHSEWSLVSIAYRAKPAPGAASTLAVRRAGAPEARVGEGSARACAASASTSERPKGHARNPGFCCGPLGPPSNACQVQDCARSTCEPCQGTELVRFSALRPEAVRGLGVLPGDHDYLFPETFQEEQPQQRLGTVIFQSMVRWTCSIAYRFVGNAVLMAHPRCMKPGALGVGMLLWFNKPSRWFRCR</sequence>
<dbReference type="EMBL" id="OX596091">
    <property type="protein sequence ID" value="CAI9712195.1"/>
    <property type="molecule type" value="Genomic_DNA"/>
</dbReference>
<evidence type="ECO:0000313" key="1">
    <source>
        <dbReference type="EMBL" id="CAI9712195.1"/>
    </source>
</evidence>
<gene>
    <name evidence="1" type="ORF">MRATA1EN3_LOCUS23408</name>
</gene>
<reference evidence="1" key="1">
    <citation type="submission" date="2023-05" db="EMBL/GenBank/DDBJ databases">
        <authorList>
            <consortium name="ELIXIR-Norway"/>
        </authorList>
    </citation>
    <scope>NUCLEOTIDE SEQUENCE</scope>
</reference>
<dbReference type="Proteomes" id="UP001162501">
    <property type="component" value="Chromosome 7"/>
</dbReference>
<name>A0ACB0FGK5_RANTA</name>
<evidence type="ECO:0000313" key="2">
    <source>
        <dbReference type="Proteomes" id="UP001162501"/>
    </source>
</evidence>